<evidence type="ECO:0000256" key="6">
    <source>
        <dbReference type="ARBA" id="ARBA00023132"/>
    </source>
</evidence>
<evidence type="ECO:0000313" key="10">
    <source>
        <dbReference type="EMBL" id="ORX69698.1"/>
    </source>
</evidence>
<reference evidence="10 11" key="1">
    <citation type="submission" date="2016-07" db="EMBL/GenBank/DDBJ databases">
        <title>Pervasive Adenine N6-methylation of Active Genes in Fungi.</title>
        <authorList>
            <consortium name="DOE Joint Genome Institute"/>
            <person name="Mondo S.J."/>
            <person name="Dannebaum R.O."/>
            <person name="Kuo R.C."/>
            <person name="Labutti K."/>
            <person name="Haridas S."/>
            <person name="Kuo A."/>
            <person name="Salamov A."/>
            <person name="Ahrendt S.R."/>
            <person name="Lipzen A."/>
            <person name="Sullivan W."/>
            <person name="Andreopoulos W.B."/>
            <person name="Clum A."/>
            <person name="Lindquist E."/>
            <person name="Daum C."/>
            <person name="Ramamoorthy G.K."/>
            <person name="Gryganskyi A."/>
            <person name="Culley D."/>
            <person name="Magnuson J.K."/>
            <person name="James T.Y."/>
            <person name="O'Malley M.A."/>
            <person name="Stajich J.E."/>
            <person name="Spatafora J.W."/>
            <person name="Visel A."/>
            <person name="Grigoriev I.V."/>
        </authorList>
    </citation>
    <scope>NUCLEOTIDE SEQUENCE [LARGE SCALE GENOMIC DNA]</scope>
    <source>
        <strain evidence="10 11">ATCC 12442</strain>
    </source>
</reference>
<dbReference type="PROSITE" id="PS50196">
    <property type="entry name" value="RANBD1"/>
    <property type="match status" value="1"/>
</dbReference>
<feature type="compositionally biased region" description="Polar residues" evidence="8">
    <location>
        <begin position="203"/>
        <end position="222"/>
    </location>
</feature>
<keyword evidence="3" id="KW-0509">mRNA transport</keyword>
<keyword evidence="2" id="KW-0813">Transport</keyword>
<keyword evidence="5" id="KW-0811">Translocation</keyword>
<feature type="compositionally biased region" description="Low complexity" evidence="8">
    <location>
        <begin position="223"/>
        <end position="233"/>
    </location>
</feature>
<dbReference type="EMBL" id="MCFD01000007">
    <property type="protein sequence ID" value="ORX69698.1"/>
    <property type="molecule type" value="Genomic_DNA"/>
</dbReference>
<comment type="subcellular location">
    <subcellularLocation>
        <location evidence="1">Nucleus</location>
        <location evidence="1">Nuclear pore complex</location>
    </subcellularLocation>
</comment>
<keyword evidence="6" id="KW-0906">Nuclear pore complex</keyword>
<keyword evidence="7" id="KW-0539">Nucleus</keyword>
<feature type="region of interest" description="Disordered" evidence="8">
    <location>
        <begin position="441"/>
        <end position="531"/>
    </location>
</feature>
<evidence type="ECO:0000256" key="5">
    <source>
        <dbReference type="ARBA" id="ARBA00023010"/>
    </source>
</evidence>
<gene>
    <name evidence="10" type="ORF">DL89DRAFT_164890</name>
</gene>
<proteinExistence type="predicted"/>
<feature type="region of interest" description="Disordered" evidence="8">
    <location>
        <begin position="370"/>
        <end position="420"/>
    </location>
</feature>
<organism evidence="10 11">
    <name type="scientific">Linderina pennispora</name>
    <dbReference type="NCBI Taxonomy" id="61395"/>
    <lineage>
        <taxon>Eukaryota</taxon>
        <taxon>Fungi</taxon>
        <taxon>Fungi incertae sedis</taxon>
        <taxon>Zoopagomycota</taxon>
        <taxon>Kickxellomycotina</taxon>
        <taxon>Kickxellomycetes</taxon>
        <taxon>Kickxellales</taxon>
        <taxon>Kickxellaceae</taxon>
        <taxon>Linderina</taxon>
    </lineage>
</organism>
<dbReference type="GO" id="GO:0005643">
    <property type="term" value="C:nuclear pore"/>
    <property type="evidence" value="ECO:0007669"/>
    <property type="project" value="UniProtKB-SubCell"/>
</dbReference>
<dbReference type="GeneID" id="63800367"/>
<accession>A0A1Y1W8M7</accession>
<evidence type="ECO:0000256" key="2">
    <source>
        <dbReference type="ARBA" id="ARBA00022448"/>
    </source>
</evidence>
<dbReference type="GO" id="GO:0015031">
    <property type="term" value="P:protein transport"/>
    <property type="evidence" value="ECO:0007669"/>
    <property type="project" value="UniProtKB-KW"/>
</dbReference>
<dbReference type="Pfam" id="PF00638">
    <property type="entry name" value="Ran_BP1"/>
    <property type="match status" value="1"/>
</dbReference>
<evidence type="ECO:0000259" key="9">
    <source>
        <dbReference type="PROSITE" id="PS50196"/>
    </source>
</evidence>
<dbReference type="SUPFAM" id="SSF50729">
    <property type="entry name" value="PH domain-like"/>
    <property type="match status" value="1"/>
</dbReference>
<evidence type="ECO:0000256" key="4">
    <source>
        <dbReference type="ARBA" id="ARBA00022927"/>
    </source>
</evidence>
<dbReference type="InterPro" id="IPR015007">
    <property type="entry name" value="NUP2/50/61"/>
</dbReference>
<dbReference type="Pfam" id="PF08911">
    <property type="entry name" value="NUP50"/>
    <property type="match status" value="1"/>
</dbReference>
<feature type="compositionally biased region" description="Low complexity" evidence="8">
    <location>
        <begin position="116"/>
        <end position="125"/>
    </location>
</feature>
<protein>
    <recommendedName>
        <fullName evidence="9">RanBD1 domain-containing protein</fullName>
    </recommendedName>
</protein>
<evidence type="ECO:0000313" key="11">
    <source>
        <dbReference type="Proteomes" id="UP000193922"/>
    </source>
</evidence>
<evidence type="ECO:0000256" key="8">
    <source>
        <dbReference type="SAM" id="MobiDB-lite"/>
    </source>
</evidence>
<feature type="domain" description="RanBD1" evidence="9">
    <location>
        <begin position="503"/>
        <end position="634"/>
    </location>
</feature>
<keyword evidence="4" id="KW-0653">Protein transport</keyword>
<dbReference type="PANTHER" id="PTHR38697:SF1">
    <property type="entry name" value="NUCLEAR PORE COMPLEX PROTEIN SIMILAR TO S. CEREVISIAE NUP2 (EUROFUNG)"/>
    <property type="match status" value="1"/>
</dbReference>
<dbReference type="STRING" id="61395.A0A1Y1W8M7"/>
<feature type="compositionally biased region" description="Acidic residues" evidence="8">
    <location>
        <begin position="494"/>
        <end position="509"/>
    </location>
</feature>
<dbReference type="PANTHER" id="PTHR38697">
    <property type="entry name" value="NUCLEAR PORE COMPLEX PROTEIN SIMILAR TO S. CEREVISIAE NUP2 (EUROFUNG)"/>
    <property type="match status" value="1"/>
</dbReference>
<feature type="compositionally biased region" description="Basic and acidic residues" evidence="8">
    <location>
        <begin position="388"/>
        <end position="399"/>
    </location>
</feature>
<feature type="compositionally biased region" description="Basic and acidic residues" evidence="8">
    <location>
        <begin position="102"/>
        <end position="111"/>
    </location>
</feature>
<dbReference type="GO" id="GO:0051028">
    <property type="term" value="P:mRNA transport"/>
    <property type="evidence" value="ECO:0007669"/>
    <property type="project" value="UniProtKB-KW"/>
</dbReference>
<dbReference type="RefSeq" id="XP_040743386.1">
    <property type="nucleotide sequence ID" value="XM_040883719.1"/>
</dbReference>
<sequence>MGKRVADKQLTQLNHDESDSEESAGNFEGTFRKANEEVLATRVIKKPKSRLRGGPSANAPTLPTNSFAGFGSTTPAADSSADAAEPPKKKPTFAGFSFGSTVEKKQEEDAPKPAASSSGFSFGSFNQSKPAEAESKLEAGSGFKIGSFGQATTAGNPAISPSGFGFGGPARKSEDNKPAASTSGFSFGGFGNSKPAEEAAKPATSSGFSFGSTAAKTETSKPAASSSGFSFGALEKPMPAEKTAETPAKPTTGFSMPAFKPPTAADASNSGFKSSIFASQATKPTFSSFVPPAGSAPAALAPKNDEVESMDEDRDEEYYKNIRGLNVSIQKKINDAVSANAFVNLTPLLEQYKKHWDAINKPAAGVPVSDTKMVSPVKPTAPATFGAKPEEAKKSEEKPVPAFGIAAASKESTDSSQPKFGFKAAVTSPAKPSSGFSFSFTKPSPASAAPADDKPKFSFGFSKPGEAAPAAQEKPKFSFGSIGQSAASKPDESQNADDDAANDDEENVDEPPKKPTTAGEEGETTETETRSKLYKWDAEAKTYKDLGIGIFKVKSWSADGAKRARLLCRQVGSDKLTLNVSVFREMVTDHQDGKKEVVVMVIVDGKPVRYLVRVKTPEMAKALYDVIERVKGEL</sequence>
<dbReference type="Proteomes" id="UP000193922">
    <property type="component" value="Unassembled WGS sequence"/>
</dbReference>
<dbReference type="AlphaFoldDB" id="A0A1Y1W8M7"/>
<feature type="compositionally biased region" description="Low complexity" evidence="8">
    <location>
        <begin position="291"/>
        <end position="302"/>
    </location>
</feature>
<evidence type="ECO:0000256" key="1">
    <source>
        <dbReference type="ARBA" id="ARBA00004567"/>
    </source>
</evidence>
<feature type="compositionally biased region" description="Polar residues" evidence="8">
    <location>
        <begin position="58"/>
        <end position="75"/>
    </location>
</feature>
<feature type="region of interest" description="Disordered" evidence="8">
    <location>
        <begin position="1"/>
        <end position="270"/>
    </location>
</feature>
<evidence type="ECO:0000256" key="7">
    <source>
        <dbReference type="ARBA" id="ARBA00023242"/>
    </source>
</evidence>
<dbReference type="InterPro" id="IPR053074">
    <property type="entry name" value="NPC_Nucleoporin"/>
</dbReference>
<name>A0A1Y1W8M7_9FUNG</name>
<dbReference type="OrthoDB" id="185618at2759"/>
<comment type="caution">
    <text evidence="10">The sequence shown here is derived from an EMBL/GenBank/DDBJ whole genome shotgun (WGS) entry which is preliminary data.</text>
</comment>
<keyword evidence="11" id="KW-1185">Reference proteome</keyword>
<evidence type="ECO:0000256" key="3">
    <source>
        <dbReference type="ARBA" id="ARBA00022816"/>
    </source>
</evidence>
<feature type="compositionally biased region" description="Low complexity" evidence="8">
    <location>
        <begin position="441"/>
        <end position="450"/>
    </location>
</feature>
<feature type="region of interest" description="Disordered" evidence="8">
    <location>
        <begin position="288"/>
        <end position="315"/>
    </location>
</feature>
<dbReference type="InterPro" id="IPR011993">
    <property type="entry name" value="PH-like_dom_sf"/>
</dbReference>
<dbReference type="Gene3D" id="2.30.29.30">
    <property type="entry name" value="Pleckstrin-homology domain (PH domain)/Phosphotyrosine-binding domain (PTB)"/>
    <property type="match status" value="1"/>
</dbReference>
<dbReference type="SMART" id="SM00160">
    <property type="entry name" value="RanBD"/>
    <property type="match status" value="1"/>
</dbReference>
<dbReference type="InterPro" id="IPR000156">
    <property type="entry name" value="Ran_bind_dom"/>
</dbReference>